<feature type="region of interest" description="Disordered" evidence="1">
    <location>
        <begin position="71"/>
        <end position="109"/>
    </location>
</feature>
<feature type="compositionally biased region" description="Basic and acidic residues" evidence="1">
    <location>
        <begin position="85"/>
        <end position="109"/>
    </location>
</feature>
<dbReference type="AlphaFoldDB" id="A0A6I1MQ70"/>
<accession>A0A6I1MQ70</accession>
<protein>
    <submittedName>
        <fullName evidence="2">Uncharacterized protein</fullName>
    </submittedName>
</protein>
<feature type="compositionally biased region" description="Polar residues" evidence="1">
    <location>
        <begin position="73"/>
        <end position="84"/>
    </location>
</feature>
<evidence type="ECO:0000256" key="1">
    <source>
        <dbReference type="SAM" id="MobiDB-lite"/>
    </source>
</evidence>
<evidence type="ECO:0000313" key="3">
    <source>
        <dbReference type="Proteomes" id="UP000430345"/>
    </source>
</evidence>
<dbReference type="OrthoDB" id="2009219at2"/>
<dbReference type="RefSeq" id="WP_152890628.1">
    <property type="nucleotide sequence ID" value="NZ_WHJC01000184.1"/>
</dbReference>
<comment type="caution">
    <text evidence="2">The sequence shown here is derived from an EMBL/GenBank/DDBJ whole genome shotgun (WGS) entry which is preliminary data.</text>
</comment>
<dbReference type="Proteomes" id="UP000430345">
    <property type="component" value="Unassembled WGS sequence"/>
</dbReference>
<dbReference type="EMBL" id="WHJC01000184">
    <property type="protein sequence ID" value="MPQ44287.1"/>
    <property type="molecule type" value="Genomic_DNA"/>
</dbReference>
<name>A0A6I1MQ70_9CLOT</name>
<organism evidence="2 3">
    <name type="scientific">Clostridium tarantellae</name>
    <dbReference type="NCBI Taxonomy" id="39493"/>
    <lineage>
        <taxon>Bacteria</taxon>
        <taxon>Bacillati</taxon>
        <taxon>Bacillota</taxon>
        <taxon>Clostridia</taxon>
        <taxon>Eubacteriales</taxon>
        <taxon>Clostridiaceae</taxon>
        <taxon>Clostridium</taxon>
    </lineage>
</organism>
<evidence type="ECO:0000313" key="2">
    <source>
        <dbReference type="EMBL" id="MPQ44287.1"/>
    </source>
</evidence>
<gene>
    <name evidence="2" type="ORF">GBZ86_11005</name>
</gene>
<proteinExistence type="predicted"/>
<keyword evidence="3" id="KW-1185">Reference proteome</keyword>
<reference evidence="2 3" key="1">
    <citation type="submission" date="2019-10" db="EMBL/GenBank/DDBJ databases">
        <title>The Genome Sequence of Clostridium tarantellae Isolated from Fish Brain.</title>
        <authorList>
            <person name="Bano L."/>
            <person name="Kiel M."/>
            <person name="Sales G."/>
            <person name="Doxey A.C."/>
            <person name="Mansfield M.J."/>
            <person name="Schiavone M."/>
            <person name="Rossetto O."/>
            <person name="Pirazzini M."/>
            <person name="Dobrindt U."/>
            <person name="Montecucco C."/>
        </authorList>
    </citation>
    <scope>NUCLEOTIDE SEQUENCE [LARGE SCALE GENOMIC DNA]</scope>
    <source>
        <strain evidence="2 3">DSM 3997</strain>
    </source>
</reference>
<sequence>MKHSKNKIIGGLMALLFIIAIGFTIKSNIVTVNNKTFMKKQSSSLIENKKEKNKSGFLDFFKNIISHKKSKGENNQKNNISVKQSNKDGNSKDKKDDAISSASKEKEKNTVSEIKPSTFINKAIDKSATKIVDLGWIKYIVATFNEGTIKDYDLYVLDGENYKAIKPSNVDDSGKIVKWEIDKLGYNTIKIKNKNSGEEGIYKFEK</sequence>